<keyword evidence="3" id="KW-1185">Reference proteome</keyword>
<feature type="transmembrane region" description="Helical" evidence="1">
    <location>
        <begin position="243"/>
        <end position="263"/>
    </location>
</feature>
<organism evidence="2 3">
    <name type="scientific">Alkalibacterium iburiense</name>
    <dbReference type="NCBI Taxonomy" id="290589"/>
    <lineage>
        <taxon>Bacteria</taxon>
        <taxon>Bacillati</taxon>
        <taxon>Bacillota</taxon>
        <taxon>Bacilli</taxon>
        <taxon>Lactobacillales</taxon>
        <taxon>Carnobacteriaceae</taxon>
        <taxon>Alkalibacterium</taxon>
    </lineage>
</organism>
<evidence type="ECO:0000256" key="1">
    <source>
        <dbReference type="SAM" id="Phobius"/>
    </source>
</evidence>
<proteinExistence type="predicted"/>
<gene>
    <name evidence="2" type="ORF">GCM10008932_00440</name>
</gene>
<feature type="transmembrane region" description="Helical" evidence="1">
    <location>
        <begin position="219"/>
        <end position="237"/>
    </location>
</feature>
<comment type="caution">
    <text evidence="2">The sequence shown here is derived from an EMBL/GenBank/DDBJ whole genome shotgun (WGS) entry which is preliminary data.</text>
</comment>
<feature type="transmembrane region" description="Helical" evidence="1">
    <location>
        <begin position="148"/>
        <end position="166"/>
    </location>
</feature>
<evidence type="ECO:0000313" key="2">
    <source>
        <dbReference type="EMBL" id="GAA0351188.1"/>
    </source>
</evidence>
<feature type="transmembrane region" description="Helical" evidence="1">
    <location>
        <begin position="12"/>
        <end position="33"/>
    </location>
</feature>
<sequence>MFTLGRKIDLSYKTNLMIVLFSIATLVFSWLWLGELSAGIFLGGSVFLAWALSRELNPAQPYSAFLTVVFSLVNLLFFETIHILIVLWLLLLLRLVNGITGKKLTLLDILSLFGFTLFLSFNKESSLFLLIFTLAMTTICLFSDRQKLGIIVTPIAGILFIVQNIWMDTLSLLNLAQLSILNGVLITVSSLSVFVFWFLSKIPTPDDSGGTASPSRVFAGQLLFSVAVLLMVFDNQLSVNDQFLYLAVFAGVNLYYLSSNVLFN</sequence>
<protein>
    <submittedName>
        <fullName evidence="2">Uncharacterized protein</fullName>
    </submittedName>
</protein>
<accession>A0ABN0WZE1</accession>
<keyword evidence="1" id="KW-1133">Transmembrane helix</keyword>
<dbReference type="RefSeq" id="WP_343752780.1">
    <property type="nucleotide sequence ID" value="NZ_BAAACW010000006.1"/>
</dbReference>
<evidence type="ECO:0000313" key="3">
    <source>
        <dbReference type="Proteomes" id="UP001501166"/>
    </source>
</evidence>
<keyword evidence="1" id="KW-0472">Membrane</keyword>
<dbReference type="Proteomes" id="UP001501166">
    <property type="component" value="Unassembled WGS sequence"/>
</dbReference>
<keyword evidence="1" id="KW-0812">Transmembrane</keyword>
<feature type="transmembrane region" description="Helical" evidence="1">
    <location>
        <begin position="104"/>
        <end position="121"/>
    </location>
</feature>
<dbReference type="EMBL" id="BAAACW010000006">
    <property type="protein sequence ID" value="GAA0351188.1"/>
    <property type="molecule type" value="Genomic_DNA"/>
</dbReference>
<name>A0ABN0WZE1_9LACT</name>
<feature type="transmembrane region" description="Helical" evidence="1">
    <location>
        <begin position="62"/>
        <end position="92"/>
    </location>
</feature>
<feature type="transmembrane region" description="Helical" evidence="1">
    <location>
        <begin position="178"/>
        <end position="199"/>
    </location>
</feature>
<reference evidence="2 3" key="1">
    <citation type="journal article" date="2019" name="Int. J. Syst. Evol. Microbiol.">
        <title>The Global Catalogue of Microorganisms (GCM) 10K type strain sequencing project: providing services to taxonomists for standard genome sequencing and annotation.</title>
        <authorList>
            <consortium name="The Broad Institute Genomics Platform"/>
            <consortium name="The Broad Institute Genome Sequencing Center for Infectious Disease"/>
            <person name="Wu L."/>
            <person name="Ma J."/>
        </authorList>
    </citation>
    <scope>NUCLEOTIDE SEQUENCE [LARGE SCALE GENOMIC DNA]</scope>
    <source>
        <strain evidence="2 3">JCM 12662</strain>
    </source>
</reference>
<feature type="transmembrane region" description="Helical" evidence="1">
    <location>
        <begin position="127"/>
        <end position="143"/>
    </location>
</feature>